<proteinExistence type="predicted"/>
<dbReference type="CDD" id="cd04785">
    <property type="entry name" value="HTH_CadR-PbrR-like"/>
    <property type="match status" value="1"/>
</dbReference>
<dbReference type="SUPFAM" id="SSF46955">
    <property type="entry name" value="Putative DNA-binding domain"/>
    <property type="match status" value="1"/>
</dbReference>
<keyword evidence="1 3" id="KW-0238">DNA-binding</keyword>
<dbReference type="PRINTS" id="PR00040">
    <property type="entry name" value="HTHMERR"/>
</dbReference>
<reference evidence="3 4" key="1">
    <citation type="submission" date="2016-10" db="EMBL/GenBank/DDBJ databases">
        <authorList>
            <person name="de Groot N.N."/>
        </authorList>
    </citation>
    <scope>NUCLEOTIDE SEQUENCE [LARGE SCALE GENOMIC DNA]</scope>
    <source>
        <strain evidence="3 4">DSM 19219</strain>
    </source>
</reference>
<sequence>MTQTMEAGMSIGALAERTQCKVQTIRYYEQIGLLPPPRRNEGNQRRYGEDAVKRLTFIRHARDFGFAVESVRELLEMADHPDLPCEEADALARHHLREVEARLARLSALRDELKRMLTQCQGGSVNECRVIEVLSDHRLCLHDEPHGGAQDIH</sequence>
<dbReference type="PANTHER" id="PTHR30204:SF92">
    <property type="entry name" value="HTH-TYPE TRANSCRIPTIONAL REGULATOR ZNTR"/>
    <property type="match status" value="1"/>
</dbReference>
<dbReference type="RefSeq" id="WP_229806347.1">
    <property type="nucleotide sequence ID" value="NZ_BMXH01000001.1"/>
</dbReference>
<dbReference type="PROSITE" id="PS00552">
    <property type="entry name" value="HTH_MERR_1"/>
    <property type="match status" value="1"/>
</dbReference>
<dbReference type="PANTHER" id="PTHR30204">
    <property type="entry name" value="REDOX-CYCLING DRUG-SENSING TRANSCRIPTIONAL ACTIVATOR SOXR"/>
    <property type="match status" value="1"/>
</dbReference>
<evidence type="ECO:0000313" key="4">
    <source>
        <dbReference type="Proteomes" id="UP000198500"/>
    </source>
</evidence>
<evidence type="ECO:0000259" key="2">
    <source>
        <dbReference type="PROSITE" id="PS50937"/>
    </source>
</evidence>
<dbReference type="InterPro" id="IPR000551">
    <property type="entry name" value="MerR-type_HTH_dom"/>
</dbReference>
<dbReference type="Pfam" id="PF13411">
    <property type="entry name" value="MerR_1"/>
    <property type="match status" value="1"/>
</dbReference>
<evidence type="ECO:0000313" key="3">
    <source>
        <dbReference type="EMBL" id="SDW05808.1"/>
    </source>
</evidence>
<organism evidence="3 4">
    <name type="scientific">Aidingimonas halophila</name>
    <dbReference type="NCBI Taxonomy" id="574349"/>
    <lineage>
        <taxon>Bacteria</taxon>
        <taxon>Pseudomonadati</taxon>
        <taxon>Pseudomonadota</taxon>
        <taxon>Gammaproteobacteria</taxon>
        <taxon>Oceanospirillales</taxon>
        <taxon>Halomonadaceae</taxon>
        <taxon>Aidingimonas</taxon>
    </lineage>
</organism>
<dbReference type="SMART" id="SM00422">
    <property type="entry name" value="HTH_MERR"/>
    <property type="match status" value="1"/>
</dbReference>
<dbReference type="InterPro" id="IPR047057">
    <property type="entry name" value="MerR_fam"/>
</dbReference>
<dbReference type="InterPro" id="IPR009061">
    <property type="entry name" value="DNA-bd_dom_put_sf"/>
</dbReference>
<dbReference type="PROSITE" id="PS50937">
    <property type="entry name" value="HTH_MERR_2"/>
    <property type="match status" value="1"/>
</dbReference>
<keyword evidence="4" id="KW-1185">Reference proteome</keyword>
<dbReference type="Proteomes" id="UP000198500">
    <property type="component" value="Unassembled WGS sequence"/>
</dbReference>
<dbReference type="Gene3D" id="1.10.1660.10">
    <property type="match status" value="1"/>
</dbReference>
<gene>
    <name evidence="3" type="ORF">SAMN05443545_10169</name>
</gene>
<feature type="domain" description="HTH merR-type" evidence="2">
    <location>
        <begin position="8"/>
        <end position="77"/>
    </location>
</feature>
<dbReference type="AlphaFoldDB" id="A0A1H2QG42"/>
<name>A0A1H2QG42_9GAMM</name>
<dbReference type="EMBL" id="FNNI01000001">
    <property type="protein sequence ID" value="SDW05808.1"/>
    <property type="molecule type" value="Genomic_DNA"/>
</dbReference>
<accession>A0A1H2QG42</accession>
<protein>
    <submittedName>
        <fullName evidence="3">DNA-binding transcriptional regulator, MerR family</fullName>
    </submittedName>
</protein>
<dbReference type="STRING" id="574349.SAMN05443545_10169"/>
<evidence type="ECO:0000256" key="1">
    <source>
        <dbReference type="ARBA" id="ARBA00023125"/>
    </source>
</evidence>
<dbReference type="GO" id="GO:0003700">
    <property type="term" value="F:DNA-binding transcription factor activity"/>
    <property type="evidence" value="ECO:0007669"/>
    <property type="project" value="InterPro"/>
</dbReference>
<dbReference type="GO" id="GO:0003677">
    <property type="term" value="F:DNA binding"/>
    <property type="evidence" value="ECO:0007669"/>
    <property type="project" value="UniProtKB-KW"/>
</dbReference>